<gene>
    <name evidence="2" type="ORF">BSZ36_04045</name>
</gene>
<feature type="chain" id="PRO_5012130237" description="SPOR domain-containing protein" evidence="1">
    <location>
        <begin position="20"/>
        <end position="348"/>
    </location>
</feature>
<dbReference type="InParanoid" id="A0A259TWY5"/>
<sequence>MRFFLLVLAFSASGASAQAICEADPAQHRAPERAPLLSEIASGDDEAEMFLHLYLCAYAPEALATPGDLVRVVTFRDSLVARLSPRMETWFFAPEGERYDDAEALYAETAALGLIPVQAEGMIFGLTQGRFADEALLRLAPPDLALYLTFVAAEGEGAGGEYPFGDLDAEAQMIVAGEQLRAEYPSSPYVGATQEAFGRALLTLASLHPVAMEGMDEPQWMAGVATTEFFPWMASREPLAAFVRDARASRYQKPLAAILADPPDAGVEGGMDVLVLGGPLNAREHAEARALAHLDSGIDVVGPLLLDDAWYVVYRYYPQGDNRINTAYERAVEMGLELEVMDYVPEVY</sequence>
<evidence type="ECO:0008006" key="4">
    <source>
        <dbReference type="Google" id="ProtNLM"/>
    </source>
</evidence>
<feature type="signal peptide" evidence="1">
    <location>
        <begin position="1"/>
        <end position="19"/>
    </location>
</feature>
<keyword evidence="3" id="KW-1185">Reference proteome</keyword>
<organism evidence="2 3">
    <name type="scientific">Rubricoccus marinus</name>
    <dbReference type="NCBI Taxonomy" id="716817"/>
    <lineage>
        <taxon>Bacteria</taxon>
        <taxon>Pseudomonadati</taxon>
        <taxon>Rhodothermota</taxon>
        <taxon>Rhodothermia</taxon>
        <taxon>Rhodothermales</taxon>
        <taxon>Rubricoccaceae</taxon>
        <taxon>Rubricoccus</taxon>
    </lineage>
</organism>
<evidence type="ECO:0000313" key="3">
    <source>
        <dbReference type="Proteomes" id="UP000216446"/>
    </source>
</evidence>
<name>A0A259TWY5_9BACT</name>
<comment type="caution">
    <text evidence="2">The sequence shown here is derived from an EMBL/GenBank/DDBJ whole genome shotgun (WGS) entry which is preliminary data.</text>
</comment>
<proteinExistence type="predicted"/>
<evidence type="ECO:0000256" key="1">
    <source>
        <dbReference type="SAM" id="SignalP"/>
    </source>
</evidence>
<dbReference type="AlphaFoldDB" id="A0A259TWY5"/>
<reference evidence="2 3" key="1">
    <citation type="submission" date="2016-11" db="EMBL/GenBank/DDBJ databases">
        <title>Study of marine rhodopsin-containing bacteria.</title>
        <authorList>
            <person name="Yoshizawa S."/>
            <person name="Kumagai Y."/>
            <person name="Kogure K."/>
        </authorList>
    </citation>
    <scope>NUCLEOTIDE SEQUENCE [LARGE SCALE GENOMIC DNA]</scope>
    <source>
        <strain evidence="2 3">SG-29</strain>
    </source>
</reference>
<dbReference type="RefSeq" id="WP_218827544.1">
    <property type="nucleotide sequence ID" value="NZ_MQWB01000001.1"/>
</dbReference>
<dbReference type="Proteomes" id="UP000216446">
    <property type="component" value="Unassembled WGS sequence"/>
</dbReference>
<protein>
    <recommendedName>
        <fullName evidence="4">SPOR domain-containing protein</fullName>
    </recommendedName>
</protein>
<dbReference type="EMBL" id="MQWB01000001">
    <property type="protein sequence ID" value="OZC02231.1"/>
    <property type="molecule type" value="Genomic_DNA"/>
</dbReference>
<keyword evidence="1" id="KW-0732">Signal</keyword>
<evidence type="ECO:0000313" key="2">
    <source>
        <dbReference type="EMBL" id="OZC02231.1"/>
    </source>
</evidence>
<accession>A0A259TWY5</accession>